<dbReference type="InterPro" id="IPR021942">
    <property type="entry name" value="DUF3557"/>
</dbReference>
<protein>
    <submittedName>
        <fullName evidence="2">F-box domain-containing protein</fullName>
    </submittedName>
</protein>
<sequence>MKPLSYPLYDYILPHLDFNLRLNLVFRCPSLSRLHQRIPSKINTLNLSSDVIRMDNITFTLGVVQVHPNGKTPEIIRKINRKGGFEYDVDRYGFQNPEDKCDILYGEHAMDMYKYYEREKEKAEKLGPAGRLTMYSCIAHMKNFADELFAYILRKNNEDPNYTHRIQLKIQKFSLENRKVPLWTSIEQVEYQKSLIEAKDYLMKKLFSNKNLVIKHLKINDNKKLNNITASIETVEIEKFSTHEALRNCRNLFVQESVCFEDFITNLHLYRTQTFHFHSFYWINFQWYQKLIEFLQGNVETKHVRLAVNYDEVQLLEEVASMPGAKYGEIPEIKGTEYPKCVILPKSEELEINVFNLAVRCPFLSRLHQKIPFKINTLHITPDDIQVDNTIYTLGVIQVHPNGQTPKIIKESNKNGGFKYDVDRYGFKDPEDRPRYPGKKADDYLCAGSARDEYERNKRGKEEAEKQGPAAIVTKYSCIVHMKKYADDLFAYILRENNEDPNYTHRIQLKIEKFKSKSRKVPLWTSFEQVEYQKSYFEAKGYLIKRLFSNGNLVIKHLKIKDDTYLDNISASIKTITIEKFSNHEALRNCQNLIVQEYFNFEDFITNLHLFQTQTFYLYSVYRMKLPLCQRLIEFLQGNVAARYVTVAESYVELLEKIASLPGVEIGEIPETKGTKYPICVIFPKSDDLEINVYMTVEGEVHRVNHSKTIHFKVNQKGYASLIV</sequence>
<dbReference type="PANTHER" id="PTHR31379:SF1">
    <property type="entry name" value="F-BOX C PROTEIN-RELATED"/>
    <property type="match status" value="1"/>
</dbReference>
<evidence type="ECO:0000313" key="2">
    <source>
        <dbReference type="WBParaSite" id="Csp11.Scaffold630.g18038.t1"/>
    </source>
</evidence>
<organism evidence="1 2">
    <name type="scientific">Caenorhabditis tropicalis</name>
    <dbReference type="NCBI Taxonomy" id="1561998"/>
    <lineage>
        <taxon>Eukaryota</taxon>
        <taxon>Metazoa</taxon>
        <taxon>Ecdysozoa</taxon>
        <taxon>Nematoda</taxon>
        <taxon>Chromadorea</taxon>
        <taxon>Rhabditida</taxon>
        <taxon>Rhabditina</taxon>
        <taxon>Rhabditomorpha</taxon>
        <taxon>Rhabditoidea</taxon>
        <taxon>Rhabditidae</taxon>
        <taxon>Peloderinae</taxon>
        <taxon>Caenorhabditis</taxon>
    </lineage>
</organism>
<dbReference type="AlphaFoldDB" id="A0A1I7UPH5"/>
<dbReference type="Proteomes" id="UP000095282">
    <property type="component" value="Unplaced"/>
</dbReference>
<keyword evidence="1" id="KW-1185">Reference proteome</keyword>
<dbReference type="WBParaSite" id="Csp11.Scaffold630.g18038.t1">
    <property type="protein sequence ID" value="Csp11.Scaffold630.g18038.t1"/>
    <property type="gene ID" value="Csp11.Scaffold630.g18038"/>
</dbReference>
<reference evidence="2" key="1">
    <citation type="submission" date="2016-11" db="UniProtKB">
        <authorList>
            <consortium name="WormBaseParasite"/>
        </authorList>
    </citation>
    <scope>IDENTIFICATION</scope>
</reference>
<name>A0A1I7UPH5_9PELO</name>
<proteinExistence type="predicted"/>
<accession>A0A1I7UPH5</accession>
<dbReference type="PANTHER" id="PTHR31379">
    <property type="entry name" value="F-BOX C PROTEIN-RELATED-RELATED"/>
    <property type="match status" value="1"/>
</dbReference>
<evidence type="ECO:0000313" key="1">
    <source>
        <dbReference type="Proteomes" id="UP000095282"/>
    </source>
</evidence>